<dbReference type="PATRIC" id="fig|104102.7.peg.2836"/>
<keyword evidence="2" id="KW-1185">Reference proteome</keyword>
<comment type="caution">
    <text evidence="1">The sequence shown here is derived from an EMBL/GenBank/DDBJ whole genome shotgun (WGS) entry which is preliminary data.</text>
</comment>
<evidence type="ECO:0000313" key="2">
    <source>
        <dbReference type="Proteomes" id="UP000029448"/>
    </source>
</evidence>
<sequence>MPYHHDENTVSRTAQSNRMGLFAFVPSPLQNAKHDCPPPQVRVMKAAWFFIPVA</sequence>
<reference evidence="1 2" key="1">
    <citation type="submission" date="2014-06" db="EMBL/GenBank/DDBJ databases">
        <title>Functional and comparative genomic analyses of the Drosophila gut microbiota identify candidate symbiosis factors.</title>
        <authorList>
            <person name="Newell P.D."/>
            <person name="Chaston J.M."/>
            <person name="Douglas A.E."/>
        </authorList>
    </citation>
    <scope>NUCLEOTIDE SEQUENCE [LARGE SCALE GENOMIC DNA]</scope>
    <source>
        <strain evidence="1 2">DmCS_006</strain>
    </source>
</reference>
<dbReference type="AlphaFoldDB" id="A0A094YGW8"/>
<evidence type="ECO:0000313" key="1">
    <source>
        <dbReference type="EMBL" id="KGB21235.1"/>
    </source>
</evidence>
<accession>A0A094YGW8</accession>
<protein>
    <submittedName>
        <fullName evidence="1">Uncharacterized protein</fullName>
    </submittedName>
</protein>
<proteinExistence type="predicted"/>
<dbReference type="STRING" id="104102.AtDm6_2871"/>
<dbReference type="EMBL" id="JOKM01000102">
    <property type="protein sequence ID" value="KGB21235.1"/>
    <property type="molecule type" value="Genomic_DNA"/>
</dbReference>
<gene>
    <name evidence="1" type="ORF">AtDm6_2871</name>
</gene>
<dbReference type="Proteomes" id="UP000029448">
    <property type="component" value="Unassembled WGS sequence"/>
</dbReference>
<organism evidence="1 2">
    <name type="scientific">Acetobacter tropicalis</name>
    <dbReference type="NCBI Taxonomy" id="104102"/>
    <lineage>
        <taxon>Bacteria</taxon>
        <taxon>Pseudomonadati</taxon>
        <taxon>Pseudomonadota</taxon>
        <taxon>Alphaproteobacteria</taxon>
        <taxon>Acetobacterales</taxon>
        <taxon>Acetobacteraceae</taxon>
        <taxon>Acetobacter</taxon>
    </lineage>
</organism>
<name>A0A094YGW8_9PROT</name>